<name>X6LUY2_RETFI</name>
<dbReference type="InterPro" id="IPR016135">
    <property type="entry name" value="UBQ-conjugating_enzyme/RWD"/>
</dbReference>
<reference evidence="2 3" key="1">
    <citation type="journal article" date="2013" name="Curr. Biol.">
        <title>The Genome of the Foraminiferan Reticulomyxa filosa.</title>
        <authorList>
            <person name="Glockner G."/>
            <person name="Hulsmann N."/>
            <person name="Schleicher M."/>
            <person name="Noegel A.A."/>
            <person name="Eichinger L."/>
            <person name="Gallinger C."/>
            <person name="Pawlowski J."/>
            <person name="Sierra R."/>
            <person name="Euteneuer U."/>
            <person name="Pillet L."/>
            <person name="Moustafa A."/>
            <person name="Platzer M."/>
            <person name="Groth M."/>
            <person name="Szafranski K."/>
            <person name="Schliwa M."/>
        </authorList>
    </citation>
    <scope>NUCLEOTIDE SEQUENCE [LARGE SCALE GENOMIC DNA]</scope>
</reference>
<sequence length="150" mass="17751">MSSNVFVVFGLSSRSDRRYNCIGKIKAYPGYRSNENDKFIISFRIEDRYYYDWRCFEYFLLWFFLLVNMYCAYSTLPPLFPDTPPQLKLKPPVGGIQWINKNTGSITHEKVNKNWKPDTDLLAIISEIQEKVKEVVKKNLLINKVSKLFF</sequence>
<dbReference type="OrthoDB" id="10260857at2759"/>
<keyword evidence="1" id="KW-0472">Membrane</keyword>
<keyword evidence="1" id="KW-1133">Transmembrane helix</keyword>
<dbReference type="Proteomes" id="UP000023152">
    <property type="component" value="Unassembled WGS sequence"/>
</dbReference>
<evidence type="ECO:0000313" key="2">
    <source>
        <dbReference type="EMBL" id="ETO05404.1"/>
    </source>
</evidence>
<dbReference type="AlphaFoldDB" id="X6LUY2"/>
<comment type="caution">
    <text evidence="2">The sequence shown here is derived from an EMBL/GenBank/DDBJ whole genome shotgun (WGS) entry which is preliminary data.</text>
</comment>
<gene>
    <name evidence="2" type="ORF">RFI_31991</name>
</gene>
<feature type="transmembrane region" description="Helical" evidence="1">
    <location>
        <begin position="59"/>
        <end position="80"/>
    </location>
</feature>
<organism evidence="2 3">
    <name type="scientific">Reticulomyxa filosa</name>
    <dbReference type="NCBI Taxonomy" id="46433"/>
    <lineage>
        <taxon>Eukaryota</taxon>
        <taxon>Sar</taxon>
        <taxon>Rhizaria</taxon>
        <taxon>Retaria</taxon>
        <taxon>Foraminifera</taxon>
        <taxon>Monothalamids</taxon>
        <taxon>Reticulomyxidae</taxon>
        <taxon>Reticulomyxa</taxon>
    </lineage>
</organism>
<accession>X6LUY2</accession>
<keyword evidence="1" id="KW-0812">Transmembrane</keyword>
<evidence type="ECO:0000256" key="1">
    <source>
        <dbReference type="SAM" id="Phobius"/>
    </source>
</evidence>
<protein>
    <submittedName>
        <fullName evidence="2">Uncharacterized protein</fullName>
    </submittedName>
</protein>
<dbReference type="EMBL" id="ASPP01028159">
    <property type="protein sequence ID" value="ETO05404.1"/>
    <property type="molecule type" value="Genomic_DNA"/>
</dbReference>
<evidence type="ECO:0000313" key="3">
    <source>
        <dbReference type="Proteomes" id="UP000023152"/>
    </source>
</evidence>
<proteinExistence type="predicted"/>
<dbReference type="SUPFAM" id="SSF54495">
    <property type="entry name" value="UBC-like"/>
    <property type="match status" value="1"/>
</dbReference>
<keyword evidence="3" id="KW-1185">Reference proteome</keyword>